<feature type="compositionally biased region" description="Polar residues" evidence="1">
    <location>
        <begin position="55"/>
        <end position="65"/>
    </location>
</feature>
<name>V2X4A7_MONRO</name>
<organism evidence="2 3">
    <name type="scientific">Moniliophthora roreri (strain MCA 2997)</name>
    <name type="common">Cocoa frosty pod rot fungus</name>
    <name type="synonym">Crinipellis roreri</name>
    <dbReference type="NCBI Taxonomy" id="1381753"/>
    <lineage>
        <taxon>Eukaryota</taxon>
        <taxon>Fungi</taxon>
        <taxon>Dikarya</taxon>
        <taxon>Basidiomycota</taxon>
        <taxon>Agaricomycotina</taxon>
        <taxon>Agaricomycetes</taxon>
        <taxon>Agaricomycetidae</taxon>
        <taxon>Agaricales</taxon>
        <taxon>Marasmiineae</taxon>
        <taxon>Marasmiaceae</taxon>
        <taxon>Moniliophthora</taxon>
    </lineage>
</organism>
<sequence length="74" mass="7755">IASDNIDTHLVGHNPPQPVVTFVTCDNPQNSTQPSQLVITLSSRHISQILANNIASTGSGSQGTVSRVPHHFGG</sequence>
<protein>
    <submittedName>
        <fullName evidence="2">Uncharacterized protein</fullName>
    </submittedName>
</protein>
<evidence type="ECO:0000313" key="2">
    <source>
        <dbReference type="EMBL" id="ESK93983.1"/>
    </source>
</evidence>
<evidence type="ECO:0000256" key="1">
    <source>
        <dbReference type="SAM" id="MobiDB-lite"/>
    </source>
</evidence>
<dbReference type="KEGG" id="mrr:Moror_12877"/>
<keyword evidence="3" id="KW-1185">Reference proteome</keyword>
<reference evidence="2 3" key="1">
    <citation type="journal article" date="2014" name="BMC Genomics">
        <title>Genome and secretome analysis of the hemibiotrophic fungal pathogen, Moniliophthora roreri, which causes frosty pod rot disease of cacao: mechanisms of the biotrophic and necrotrophic phases.</title>
        <authorList>
            <person name="Meinhardt L.W."/>
            <person name="Costa G.G.L."/>
            <person name="Thomazella D.P.T."/>
            <person name="Teixeira P.J.P.L."/>
            <person name="Carazzolle M.F."/>
            <person name="Schuster S.C."/>
            <person name="Carlson J.E."/>
            <person name="Guiltinan M.J."/>
            <person name="Mieczkowski P."/>
            <person name="Farmer A."/>
            <person name="Ramaraj T."/>
            <person name="Crozier J."/>
            <person name="Davis R.E."/>
            <person name="Shao J."/>
            <person name="Melnick R.L."/>
            <person name="Pereira G.A.G."/>
            <person name="Bailey B.A."/>
        </authorList>
    </citation>
    <scope>NUCLEOTIDE SEQUENCE [LARGE SCALE GENOMIC DNA]</scope>
    <source>
        <strain evidence="2 3">MCA 2997</strain>
    </source>
</reference>
<dbReference type="Proteomes" id="UP000017559">
    <property type="component" value="Unassembled WGS sequence"/>
</dbReference>
<gene>
    <name evidence="2" type="ORF">Moror_12877</name>
</gene>
<feature type="non-terminal residue" evidence="2">
    <location>
        <position position="1"/>
    </location>
</feature>
<comment type="caution">
    <text evidence="2">The sequence shown here is derived from an EMBL/GenBank/DDBJ whole genome shotgun (WGS) entry which is preliminary data.</text>
</comment>
<dbReference type="EMBL" id="AWSO01000158">
    <property type="protein sequence ID" value="ESK93983.1"/>
    <property type="molecule type" value="Genomic_DNA"/>
</dbReference>
<dbReference type="AlphaFoldDB" id="V2X4A7"/>
<evidence type="ECO:0000313" key="3">
    <source>
        <dbReference type="Proteomes" id="UP000017559"/>
    </source>
</evidence>
<dbReference type="HOGENOM" id="CLU_2694556_0_0_1"/>
<feature type="region of interest" description="Disordered" evidence="1">
    <location>
        <begin position="55"/>
        <end position="74"/>
    </location>
</feature>
<accession>V2X4A7</accession>
<proteinExistence type="predicted"/>